<dbReference type="Gene3D" id="4.10.1000.10">
    <property type="entry name" value="Zinc finger, CCCH-type"/>
    <property type="match status" value="1"/>
</dbReference>
<feature type="compositionally biased region" description="Acidic residues" evidence="5">
    <location>
        <begin position="214"/>
        <end position="233"/>
    </location>
</feature>
<keyword evidence="3 4" id="KW-0862">Zinc</keyword>
<evidence type="ECO:0000256" key="5">
    <source>
        <dbReference type="SAM" id="MobiDB-lite"/>
    </source>
</evidence>
<feature type="zinc finger region" description="C3H1-type" evidence="4">
    <location>
        <begin position="277"/>
        <end position="304"/>
    </location>
</feature>
<gene>
    <name evidence="7" type="ORF">g.9725</name>
</gene>
<dbReference type="InterPro" id="IPR000571">
    <property type="entry name" value="Znf_CCCH"/>
</dbReference>
<feature type="compositionally biased region" description="Basic and acidic residues" evidence="5">
    <location>
        <begin position="182"/>
        <end position="208"/>
    </location>
</feature>
<feature type="compositionally biased region" description="Basic and acidic residues" evidence="5">
    <location>
        <begin position="527"/>
        <end position="537"/>
    </location>
</feature>
<reference evidence="7" key="1">
    <citation type="submission" date="2015-12" db="EMBL/GenBank/DDBJ databases">
        <title>De novo transcriptome assembly of four potential Pierce s Disease insect vectors from Arizona vineyards.</title>
        <authorList>
            <person name="Tassone E.E."/>
        </authorList>
    </citation>
    <scope>NUCLEOTIDE SEQUENCE</scope>
</reference>
<dbReference type="SMART" id="SM00356">
    <property type="entry name" value="ZnF_C3H1"/>
    <property type="match status" value="1"/>
</dbReference>
<dbReference type="GO" id="GO:0008270">
    <property type="term" value="F:zinc ion binding"/>
    <property type="evidence" value="ECO:0007669"/>
    <property type="project" value="UniProtKB-KW"/>
</dbReference>
<dbReference type="InterPro" id="IPR041367">
    <property type="entry name" value="Znf-CCCH_4"/>
</dbReference>
<feature type="region of interest" description="Disordered" evidence="5">
    <location>
        <begin position="419"/>
        <end position="730"/>
    </location>
</feature>
<evidence type="ECO:0000256" key="4">
    <source>
        <dbReference type="PROSITE-ProRule" id="PRU00723"/>
    </source>
</evidence>
<dbReference type="GO" id="GO:0003723">
    <property type="term" value="F:RNA binding"/>
    <property type="evidence" value="ECO:0007669"/>
    <property type="project" value="TreeGrafter"/>
</dbReference>
<dbReference type="GO" id="GO:0071011">
    <property type="term" value="C:precatalytic spliceosome"/>
    <property type="evidence" value="ECO:0007669"/>
    <property type="project" value="TreeGrafter"/>
</dbReference>
<evidence type="ECO:0000259" key="6">
    <source>
        <dbReference type="PROSITE" id="PS50103"/>
    </source>
</evidence>
<dbReference type="PROSITE" id="PS50103">
    <property type="entry name" value="ZF_C3H1"/>
    <property type="match status" value="1"/>
</dbReference>
<feature type="compositionally biased region" description="Basic and acidic residues" evidence="5">
    <location>
        <begin position="630"/>
        <end position="640"/>
    </location>
</feature>
<proteinExistence type="predicted"/>
<feature type="compositionally biased region" description="Polar residues" evidence="5">
    <location>
        <begin position="484"/>
        <end position="501"/>
    </location>
</feature>
<feature type="region of interest" description="Disordered" evidence="5">
    <location>
        <begin position="1"/>
        <end position="281"/>
    </location>
</feature>
<keyword evidence="2 4" id="KW-0863">Zinc-finger</keyword>
<feature type="non-terminal residue" evidence="7">
    <location>
        <position position="1"/>
    </location>
</feature>
<evidence type="ECO:0000256" key="1">
    <source>
        <dbReference type="ARBA" id="ARBA00022723"/>
    </source>
</evidence>
<dbReference type="AlphaFoldDB" id="A0A1B6BZG4"/>
<feature type="compositionally biased region" description="Low complexity" evidence="5">
    <location>
        <begin position="674"/>
        <end position="716"/>
    </location>
</feature>
<feature type="compositionally biased region" description="Acidic residues" evidence="5">
    <location>
        <begin position="250"/>
        <end position="269"/>
    </location>
</feature>
<dbReference type="PANTHER" id="PTHR46582">
    <property type="entry name" value="ZINC FINGER CCCH DOMAIN-CONTAINING PROTEIN 18"/>
    <property type="match status" value="1"/>
</dbReference>
<feature type="compositionally biased region" description="Low complexity" evidence="5">
    <location>
        <begin position="562"/>
        <end position="588"/>
    </location>
</feature>
<feature type="compositionally biased region" description="Basic and acidic residues" evidence="5">
    <location>
        <begin position="465"/>
        <end position="483"/>
    </location>
</feature>
<feature type="compositionally biased region" description="Basic and acidic residues" evidence="5">
    <location>
        <begin position="270"/>
        <end position="281"/>
    </location>
</feature>
<feature type="compositionally biased region" description="Low complexity" evidence="5">
    <location>
        <begin position="15"/>
        <end position="75"/>
    </location>
</feature>
<feature type="region of interest" description="Disordered" evidence="5">
    <location>
        <begin position="781"/>
        <end position="817"/>
    </location>
</feature>
<dbReference type="InterPro" id="IPR052647">
    <property type="entry name" value="Zinc_finger_CCCH-type"/>
</dbReference>
<protein>
    <recommendedName>
        <fullName evidence="6">C3H1-type domain-containing protein</fullName>
    </recommendedName>
</protein>
<dbReference type="PANTHER" id="PTHR46582:SF1">
    <property type="entry name" value="ZINC FINGER CCCH DOMAIN-CONTAINING PROTEIN 18"/>
    <property type="match status" value="1"/>
</dbReference>
<feature type="compositionally biased region" description="Polar residues" evidence="5">
    <location>
        <begin position="94"/>
        <end position="148"/>
    </location>
</feature>
<evidence type="ECO:0000256" key="2">
    <source>
        <dbReference type="ARBA" id="ARBA00022771"/>
    </source>
</evidence>
<organism evidence="7">
    <name type="scientific">Clastoptera arizonana</name>
    <name type="common">Arizona spittle bug</name>
    <dbReference type="NCBI Taxonomy" id="38151"/>
    <lineage>
        <taxon>Eukaryota</taxon>
        <taxon>Metazoa</taxon>
        <taxon>Ecdysozoa</taxon>
        <taxon>Arthropoda</taxon>
        <taxon>Hexapoda</taxon>
        <taxon>Insecta</taxon>
        <taxon>Pterygota</taxon>
        <taxon>Neoptera</taxon>
        <taxon>Paraneoptera</taxon>
        <taxon>Hemiptera</taxon>
        <taxon>Auchenorrhyncha</taxon>
        <taxon>Cercopoidea</taxon>
        <taxon>Clastopteridae</taxon>
        <taxon>Clastoptera</taxon>
    </lineage>
</organism>
<keyword evidence="1 4" id="KW-0479">Metal-binding</keyword>
<dbReference type="Pfam" id="PF18044">
    <property type="entry name" value="zf-CCCH_4"/>
    <property type="match status" value="1"/>
</dbReference>
<name>A0A1B6BZG4_9HEMI</name>
<feature type="compositionally biased region" description="Polar residues" evidence="5">
    <location>
        <begin position="1"/>
        <end position="14"/>
    </location>
</feature>
<dbReference type="SUPFAM" id="SSF90229">
    <property type="entry name" value="CCCH zinc finger"/>
    <property type="match status" value="1"/>
</dbReference>
<sequence length="839" mass="91892">PKSASPLSLHNVNESQNFSPSSNRSQSNNPKSPQSPTSIQSPSQKSETSLRSSSSIRSQNGSESPPQSQSSIQSPDHGSVSRNNHSPYYREESCSPSSLKQENRSYHSLTLNKGPQSPASNDGRSNISSDSSVHTDVSNNFKNTSSQIGRVKTLAELKSHAEDLSDVSDLDSLGTVSEEDEPKNPVKKIENGERARSIITEVKKDMRKTSTVLESEETEQLDFEAEEREEGECEGVKPPSGSGIGTGGGSDDEGELKGDELEEGELTDEGENRPEETEPRPICRFYNRGQCTWGSNCRFVHPGVTDKGNYSMFEMVRPLVPVNGPPPMYPPVDYRPIERPMMAPMPGVVPPRKEEVPVVETAWERGLRQAKEMLRKSNKRKETEVDFEEKKMNLTLGQDELDKENDYYTRTASPIITEESHRWSKADSEPKRYRTVSERFEDYGGGGPDSAYYGPRGSEWQPRSHHYEEGIRSSRVLRTDSRNKYSTGIIQSYHPRTSQQEYYERKRQKGYASREVIVQSPPSSKVRNTDRSGRGDEWSDPWMRSKSPTSRKGGLGVRSRKPSYSSGSSYSSSSSRSRSSSSSGSSFSRDSRSRSRSSGSRHSKKPLSPARRLLRGASPMKGKAVSPALMEKKAATERAMHMNPPPPSPVTVKSTLDSRSRGGVPPRLLAHSKAAVAAAMRSTRSVSKSSKSSSGSDSSGSSSDSSESSLSSSSSSRAQSPPVRQKRIVIDEKMAQAMKVKAMDALKLSGQKKLIKLTLKQTGGGIGSGIGSTMAIPGAERVSSIAGKKRPAESPESSPPKAGAKVTPKKNAPSRREELLKQLKAVEDAIARKRSKIIP</sequence>
<dbReference type="EMBL" id="GEDC01030918">
    <property type="protein sequence ID" value="JAS06380.1"/>
    <property type="molecule type" value="Transcribed_RNA"/>
</dbReference>
<dbReference type="InterPro" id="IPR036855">
    <property type="entry name" value="Znf_CCCH_sf"/>
</dbReference>
<feature type="compositionally biased region" description="Basic and acidic residues" evidence="5">
    <location>
        <begin position="419"/>
        <end position="442"/>
    </location>
</feature>
<feature type="compositionally biased region" description="Low complexity" evidence="5">
    <location>
        <begin position="794"/>
        <end position="805"/>
    </location>
</feature>
<accession>A0A1B6BZG4</accession>
<feature type="domain" description="C3H1-type" evidence="6">
    <location>
        <begin position="277"/>
        <end position="304"/>
    </location>
</feature>
<evidence type="ECO:0000256" key="3">
    <source>
        <dbReference type="ARBA" id="ARBA00022833"/>
    </source>
</evidence>
<evidence type="ECO:0000313" key="7">
    <source>
        <dbReference type="EMBL" id="JAS06380.1"/>
    </source>
</evidence>
<feature type="compositionally biased region" description="Basic and acidic residues" evidence="5">
    <location>
        <begin position="153"/>
        <end position="163"/>
    </location>
</feature>